<accession>A0ABD0K541</accession>
<name>A0ABD0K541_9CAEN</name>
<dbReference type="AlphaFoldDB" id="A0ABD0K541"/>
<keyword evidence="2" id="KW-1185">Reference proteome</keyword>
<dbReference type="Proteomes" id="UP001519460">
    <property type="component" value="Unassembled WGS sequence"/>
</dbReference>
<gene>
    <name evidence="1" type="ORF">BaRGS_00026728</name>
</gene>
<comment type="caution">
    <text evidence="1">The sequence shown here is derived from an EMBL/GenBank/DDBJ whole genome shotgun (WGS) entry which is preliminary data.</text>
</comment>
<evidence type="ECO:0000313" key="2">
    <source>
        <dbReference type="Proteomes" id="UP001519460"/>
    </source>
</evidence>
<reference evidence="1 2" key="1">
    <citation type="journal article" date="2023" name="Sci. Data">
        <title>Genome assembly of the Korean intertidal mud-creeper Batillaria attramentaria.</title>
        <authorList>
            <person name="Patra A.K."/>
            <person name="Ho P.T."/>
            <person name="Jun S."/>
            <person name="Lee S.J."/>
            <person name="Kim Y."/>
            <person name="Won Y.J."/>
        </authorList>
    </citation>
    <scope>NUCLEOTIDE SEQUENCE [LARGE SCALE GENOMIC DNA]</scope>
    <source>
        <strain evidence="1">Wonlab-2016</strain>
    </source>
</reference>
<dbReference type="EMBL" id="JACVVK020000252">
    <property type="protein sequence ID" value="KAK7482036.1"/>
    <property type="molecule type" value="Genomic_DNA"/>
</dbReference>
<protein>
    <submittedName>
        <fullName evidence="1">Uncharacterized protein</fullName>
    </submittedName>
</protein>
<sequence>MKREALLDVGLSSTERQLVILTGRTHYRHTDELLNFFQCTAGKWGVVNSCKNAGMQVIWRNYRTNSGKPGCGLISSSVADPLIEKLTDSRLAGTFHLVSFSLQF</sequence>
<organism evidence="1 2">
    <name type="scientific">Batillaria attramentaria</name>
    <dbReference type="NCBI Taxonomy" id="370345"/>
    <lineage>
        <taxon>Eukaryota</taxon>
        <taxon>Metazoa</taxon>
        <taxon>Spiralia</taxon>
        <taxon>Lophotrochozoa</taxon>
        <taxon>Mollusca</taxon>
        <taxon>Gastropoda</taxon>
        <taxon>Caenogastropoda</taxon>
        <taxon>Sorbeoconcha</taxon>
        <taxon>Cerithioidea</taxon>
        <taxon>Batillariidae</taxon>
        <taxon>Batillaria</taxon>
    </lineage>
</organism>
<proteinExistence type="predicted"/>
<evidence type="ECO:0000313" key="1">
    <source>
        <dbReference type="EMBL" id="KAK7482036.1"/>
    </source>
</evidence>